<dbReference type="PANTHER" id="PTHR44688">
    <property type="entry name" value="DNA-BINDING TRANSCRIPTIONAL ACTIVATOR DEVR_DOSR"/>
    <property type="match status" value="1"/>
</dbReference>
<dbReference type="SUPFAM" id="SSF46894">
    <property type="entry name" value="C-terminal effector domain of the bipartite response regulators"/>
    <property type="match status" value="1"/>
</dbReference>
<comment type="caution">
    <text evidence="5">The sequence shown here is derived from an EMBL/GenBank/DDBJ whole genome shotgun (WGS) entry which is preliminary data.</text>
</comment>
<protein>
    <submittedName>
        <fullName evidence="5">DNA-binding CsgD family transcriptional regulator</fullName>
    </submittedName>
</protein>
<organism evidence="5 6">
    <name type="scientific">Neorhizobium huautlense</name>
    <dbReference type="NCBI Taxonomy" id="67774"/>
    <lineage>
        <taxon>Bacteria</taxon>
        <taxon>Pseudomonadati</taxon>
        <taxon>Pseudomonadota</taxon>
        <taxon>Alphaproteobacteria</taxon>
        <taxon>Hyphomicrobiales</taxon>
        <taxon>Rhizobiaceae</taxon>
        <taxon>Rhizobium/Agrobacterium group</taxon>
        <taxon>Neorhizobium</taxon>
    </lineage>
</organism>
<dbReference type="InterPro" id="IPR036693">
    <property type="entry name" value="TF_LuxR_autoind-bd_dom_sf"/>
</dbReference>
<feature type="domain" description="HTH luxR-type" evidence="4">
    <location>
        <begin position="177"/>
        <end position="242"/>
    </location>
</feature>
<proteinExistence type="predicted"/>
<reference evidence="5 6" key="1">
    <citation type="submission" date="2023-07" db="EMBL/GenBank/DDBJ databases">
        <title>Sorghum-associated microbial communities from plants grown in Nebraska, USA.</title>
        <authorList>
            <person name="Schachtman D."/>
        </authorList>
    </citation>
    <scope>NUCLEOTIDE SEQUENCE [LARGE SCALE GENOMIC DNA]</scope>
    <source>
        <strain evidence="5 6">DS1307</strain>
    </source>
</reference>
<dbReference type="InterPro" id="IPR005143">
    <property type="entry name" value="TF_LuxR_autoind-bd_dom"/>
</dbReference>
<name>A0ABT9PMD6_9HYPH</name>
<keyword evidence="1" id="KW-0805">Transcription regulation</keyword>
<dbReference type="GO" id="GO:0003677">
    <property type="term" value="F:DNA binding"/>
    <property type="evidence" value="ECO:0007669"/>
    <property type="project" value="UniProtKB-KW"/>
</dbReference>
<evidence type="ECO:0000313" key="6">
    <source>
        <dbReference type="Proteomes" id="UP001241472"/>
    </source>
</evidence>
<dbReference type="RefSeq" id="WP_306829840.1">
    <property type="nucleotide sequence ID" value="NZ_JAUSRF010000001.1"/>
</dbReference>
<evidence type="ECO:0000313" key="5">
    <source>
        <dbReference type="EMBL" id="MDP9835323.1"/>
    </source>
</evidence>
<keyword evidence="2 5" id="KW-0238">DNA-binding</keyword>
<dbReference type="InterPro" id="IPR000792">
    <property type="entry name" value="Tscrpt_reg_LuxR_C"/>
</dbReference>
<dbReference type="PROSITE" id="PS50043">
    <property type="entry name" value="HTH_LUXR_2"/>
    <property type="match status" value="1"/>
</dbReference>
<dbReference type="SUPFAM" id="SSF75516">
    <property type="entry name" value="Pheromone-binding domain of LuxR-like quorum-sensing transcription factors"/>
    <property type="match status" value="1"/>
</dbReference>
<dbReference type="PANTHER" id="PTHR44688:SF16">
    <property type="entry name" value="DNA-BINDING TRANSCRIPTIONAL ACTIVATOR DEVR_DOSR"/>
    <property type="match status" value="1"/>
</dbReference>
<dbReference type="PRINTS" id="PR00038">
    <property type="entry name" value="HTHLUXR"/>
</dbReference>
<keyword evidence="3" id="KW-0804">Transcription</keyword>
<dbReference type="SMART" id="SM00421">
    <property type="entry name" value="HTH_LUXR"/>
    <property type="match status" value="1"/>
</dbReference>
<dbReference type="PROSITE" id="PS00622">
    <property type="entry name" value="HTH_LUXR_1"/>
    <property type="match status" value="1"/>
</dbReference>
<gene>
    <name evidence="5" type="ORF">J2T09_000064</name>
</gene>
<evidence type="ECO:0000256" key="3">
    <source>
        <dbReference type="ARBA" id="ARBA00023163"/>
    </source>
</evidence>
<evidence type="ECO:0000256" key="1">
    <source>
        <dbReference type="ARBA" id="ARBA00023015"/>
    </source>
</evidence>
<accession>A0ABT9PMD6</accession>
<keyword evidence="6" id="KW-1185">Reference proteome</keyword>
<dbReference type="InterPro" id="IPR036388">
    <property type="entry name" value="WH-like_DNA-bd_sf"/>
</dbReference>
<sequence length="245" mass="27185">MRQVEMENLGASAAEGVDITEIPALKTQFDVFRFMKRLTETYRQRAFMVMNLPAATATELAGNTIITNWPAELLAAFDQAKMLPTSTLVRKLRRTSVPFAYDLDQVTKASGNAVAKAMFERFNLVRGAYFPVSDIAGHRGVVSIIGDGPAFSKQQMMELTYVSVHVFERLSDIRSLDVRVTEQLSDRELDCLNWTAAGKTSSEIAGILGLSEHTVNHYLNRATKKLDTVNRTQAVAKALRVGLIK</sequence>
<dbReference type="EMBL" id="JAUSRF010000001">
    <property type="protein sequence ID" value="MDP9835323.1"/>
    <property type="molecule type" value="Genomic_DNA"/>
</dbReference>
<dbReference type="Proteomes" id="UP001241472">
    <property type="component" value="Unassembled WGS sequence"/>
</dbReference>
<dbReference type="CDD" id="cd06170">
    <property type="entry name" value="LuxR_C_like"/>
    <property type="match status" value="1"/>
</dbReference>
<evidence type="ECO:0000259" key="4">
    <source>
        <dbReference type="PROSITE" id="PS50043"/>
    </source>
</evidence>
<dbReference type="Pfam" id="PF00196">
    <property type="entry name" value="GerE"/>
    <property type="match status" value="1"/>
</dbReference>
<evidence type="ECO:0000256" key="2">
    <source>
        <dbReference type="ARBA" id="ARBA00023125"/>
    </source>
</evidence>
<dbReference type="Pfam" id="PF03472">
    <property type="entry name" value="Autoind_bind"/>
    <property type="match status" value="1"/>
</dbReference>
<dbReference type="Gene3D" id="3.30.450.80">
    <property type="entry name" value="Transcription factor LuxR-like, autoinducer-binding domain"/>
    <property type="match status" value="1"/>
</dbReference>
<dbReference type="Gene3D" id="1.10.10.10">
    <property type="entry name" value="Winged helix-like DNA-binding domain superfamily/Winged helix DNA-binding domain"/>
    <property type="match status" value="1"/>
</dbReference>
<dbReference type="InterPro" id="IPR016032">
    <property type="entry name" value="Sig_transdc_resp-reg_C-effctor"/>
</dbReference>